<gene>
    <name evidence="1" type="ORF">yc1106_10005</name>
</gene>
<dbReference type="AlphaFoldDB" id="A0A9Q9DYK9"/>
<organism evidence="1 2">
    <name type="scientific">Curvularia clavata</name>
    <dbReference type="NCBI Taxonomy" id="95742"/>
    <lineage>
        <taxon>Eukaryota</taxon>
        <taxon>Fungi</taxon>
        <taxon>Dikarya</taxon>
        <taxon>Ascomycota</taxon>
        <taxon>Pezizomycotina</taxon>
        <taxon>Dothideomycetes</taxon>
        <taxon>Pleosporomycetidae</taxon>
        <taxon>Pleosporales</taxon>
        <taxon>Pleosporineae</taxon>
        <taxon>Pleosporaceae</taxon>
        <taxon>Curvularia</taxon>
    </lineage>
</organism>
<evidence type="ECO:0000313" key="1">
    <source>
        <dbReference type="EMBL" id="USP82731.1"/>
    </source>
</evidence>
<protein>
    <submittedName>
        <fullName evidence="1">Uncharacterized protein</fullName>
    </submittedName>
</protein>
<dbReference type="EMBL" id="CP089281">
    <property type="protein sequence ID" value="USP82731.1"/>
    <property type="molecule type" value="Genomic_DNA"/>
</dbReference>
<dbReference type="OrthoDB" id="4387771at2759"/>
<accession>A0A9Q9DYK9</accession>
<dbReference type="VEuPathDB" id="FungiDB:yc1106_10005"/>
<proteinExistence type="predicted"/>
<sequence length="118" mass="13245">MSKYLLASVGMMKALPNILNKFTPSVKAGTPLFPSVPKYAAFQFRVVATHFDEENQRIHVALRVNREATAPALKEFINKESPSANLATEVFDLKAEDKKVEFDRMMDSMVIQAKEKIG</sequence>
<keyword evidence="2" id="KW-1185">Reference proteome</keyword>
<name>A0A9Q9DYK9_CURCL</name>
<reference evidence="1" key="1">
    <citation type="submission" date="2021-12" db="EMBL/GenBank/DDBJ databases">
        <title>Curvularia clavata genome.</title>
        <authorList>
            <person name="Cao Y."/>
        </authorList>
    </citation>
    <scope>NUCLEOTIDE SEQUENCE</scope>
    <source>
        <strain evidence="1">Yc1106</strain>
    </source>
</reference>
<evidence type="ECO:0000313" key="2">
    <source>
        <dbReference type="Proteomes" id="UP001056012"/>
    </source>
</evidence>
<dbReference type="Proteomes" id="UP001056012">
    <property type="component" value="Chromosome 8"/>
</dbReference>